<protein>
    <submittedName>
        <fullName evidence="2">Uncharacterized protein</fullName>
    </submittedName>
</protein>
<evidence type="ECO:0000313" key="3">
    <source>
        <dbReference type="Proteomes" id="UP000572268"/>
    </source>
</evidence>
<reference evidence="2 3" key="1">
    <citation type="submission" date="2020-04" db="EMBL/GenBank/DDBJ databases">
        <title>Perkinsus olseni comparative genomics.</title>
        <authorList>
            <person name="Bogema D.R."/>
        </authorList>
    </citation>
    <scope>NUCLEOTIDE SEQUENCE [LARGE SCALE GENOMIC DNA]</scope>
    <source>
        <strain evidence="2">ATCC PRA-31</strain>
    </source>
</reference>
<sequence>MPMHAALDGSRPDGNVEPQNYPDLRECAYCSNYRLAEGGPPPSDLSTSPSIEERSRLAALIDDKFLILHGENGVYCEVKDTEWDKSTGSMGPPPLAYTPQGYLVCQDQLENISSTMMI</sequence>
<dbReference type="EMBL" id="JABANN010000319">
    <property type="protein sequence ID" value="KAF4662453.1"/>
    <property type="molecule type" value="Genomic_DNA"/>
</dbReference>
<name>A0A7J6LT80_PEROL</name>
<dbReference type="AlphaFoldDB" id="A0A7J6LT80"/>
<proteinExistence type="predicted"/>
<gene>
    <name evidence="2" type="ORF">FOL46_005273</name>
</gene>
<evidence type="ECO:0000256" key="1">
    <source>
        <dbReference type="SAM" id="MobiDB-lite"/>
    </source>
</evidence>
<evidence type="ECO:0000313" key="2">
    <source>
        <dbReference type="EMBL" id="KAF4662453.1"/>
    </source>
</evidence>
<dbReference type="Proteomes" id="UP000572268">
    <property type="component" value="Unassembled WGS sequence"/>
</dbReference>
<comment type="caution">
    <text evidence="2">The sequence shown here is derived from an EMBL/GenBank/DDBJ whole genome shotgun (WGS) entry which is preliminary data.</text>
</comment>
<accession>A0A7J6LT80</accession>
<feature type="region of interest" description="Disordered" evidence="1">
    <location>
        <begin position="1"/>
        <end position="21"/>
    </location>
</feature>
<organism evidence="2 3">
    <name type="scientific">Perkinsus olseni</name>
    <name type="common">Perkinsus atlanticus</name>
    <dbReference type="NCBI Taxonomy" id="32597"/>
    <lineage>
        <taxon>Eukaryota</taxon>
        <taxon>Sar</taxon>
        <taxon>Alveolata</taxon>
        <taxon>Perkinsozoa</taxon>
        <taxon>Perkinsea</taxon>
        <taxon>Perkinsida</taxon>
        <taxon>Perkinsidae</taxon>
        <taxon>Perkinsus</taxon>
    </lineage>
</organism>